<keyword evidence="14" id="KW-1185">Reference proteome</keyword>
<accession>F9WBL7</accession>
<evidence type="ECO:0000256" key="5">
    <source>
        <dbReference type="ARBA" id="ARBA00022490"/>
    </source>
</evidence>
<dbReference type="PANTHER" id="PTHR46009">
    <property type="entry name" value="VACUOLAR PROTEIN SORTING-ASSOCIATED PROTEIN VTA1 HOMOLOG"/>
    <property type="match status" value="1"/>
</dbReference>
<dbReference type="InterPro" id="IPR044538">
    <property type="entry name" value="Vta1-like"/>
</dbReference>
<feature type="region of interest" description="Disordered" evidence="10">
    <location>
        <begin position="235"/>
        <end position="301"/>
    </location>
</feature>
<proteinExistence type="inferred from homology"/>
<sequence length="340" mass="36863">MSLADEVPAEWAAAIRPFLQRADEFQPRVPAVAYFLRTHAAFLAMKLRRKDSCGTEFVMKLLNALESEKQRLQQELNGVDGRTILTRYALMLFAKADDEERSEGVTANVNLMRLFFTSSILFEATAQFTEDGTLDPIALEKRDYARYIAVRLKKALDSGVPYESPNKRESAAPTNPMAGYDAALENRGEGFTEGSQSASFSYPQQAVPQTPNSAYECGRPAAGCVSPLSYEPPKAFMDSSGGGGGAAPPSCFNQQSTPQQQPAWPSPPSAAQQSMAAFQSGASHVHSSGDGENTAPKGPSLDAIIEAQNQAKQAVSALQFYDYEVARKMLRTALDLLGDK</sequence>
<evidence type="ECO:0000256" key="8">
    <source>
        <dbReference type="ARBA" id="ARBA00023136"/>
    </source>
</evidence>
<dbReference type="Proteomes" id="UP000000702">
    <property type="component" value="Unassembled WGS sequence"/>
</dbReference>
<evidence type="ECO:0000256" key="4">
    <source>
        <dbReference type="ARBA" id="ARBA00022448"/>
    </source>
</evidence>
<dbReference type="Pfam" id="PF18097">
    <property type="entry name" value="Vta1_C"/>
    <property type="match status" value="1"/>
</dbReference>
<dbReference type="AlphaFoldDB" id="F9WBL7"/>
<keyword evidence="5" id="KW-0963">Cytoplasm</keyword>
<dbReference type="OMA" id="AYWCEYH"/>
<gene>
    <name evidence="13" type="ORF">TCIL3000_0_52490</name>
</gene>
<feature type="domain" description="Vta1 C-terminal" evidence="12">
    <location>
        <begin position="302"/>
        <end position="338"/>
    </location>
</feature>
<feature type="compositionally biased region" description="Low complexity" evidence="10">
    <location>
        <begin position="247"/>
        <end position="283"/>
    </location>
</feature>
<evidence type="ECO:0000259" key="12">
    <source>
        <dbReference type="Pfam" id="PF18097"/>
    </source>
</evidence>
<dbReference type="PANTHER" id="PTHR46009:SF1">
    <property type="entry name" value="VACUOLAR PROTEIN SORTING-ASSOCIATED PROTEIN VTA1 HOMOLOG"/>
    <property type="match status" value="1"/>
</dbReference>
<evidence type="ECO:0000256" key="10">
    <source>
        <dbReference type="SAM" id="MobiDB-lite"/>
    </source>
</evidence>
<dbReference type="InterPro" id="IPR023175">
    <property type="entry name" value="Vta1/CALS_N_sf"/>
</dbReference>
<dbReference type="InterPro" id="IPR039431">
    <property type="entry name" value="Vta1/CALS_N"/>
</dbReference>
<keyword evidence="8" id="KW-0472">Membrane</keyword>
<dbReference type="Gene3D" id="1.20.5.420">
    <property type="entry name" value="Immunoglobulin FC, subunit C"/>
    <property type="match status" value="1"/>
</dbReference>
<comment type="similarity">
    <text evidence="3">Belongs to the VTA1 family.</text>
</comment>
<evidence type="ECO:0000259" key="11">
    <source>
        <dbReference type="Pfam" id="PF04652"/>
    </source>
</evidence>
<dbReference type="GO" id="GO:0010008">
    <property type="term" value="C:endosome membrane"/>
    <property type="evidence" value="ECO:0007669"/>
    <property type="project" value="UniProtKB-SubCell"/>
</dbReference>
<evidence type="ECO:0000256" key="6">
    <source>
        <dbReference type="ARBA" id="ARBA00022753"/>
    </source>
</evidence>
<name>F9WBL7_TRYCI</name>
<evidence type="ECO:0000256" key="7">
    <source>
        <dbReference type="ARBA" id="ARBA00022927"/>
    </source>
</evidence>
<dbReference type="GO" id="GO:0032511">
    <property type="term" value="P:late endosome to vacuole transport via multivesicular body sorting pathway"/>
    <property type="evidence" value="ECO:0007669"/>
    <property type="project" value="InterPro"/>
</dbReference>
<dbReference type="GO" id="GO:0015031">
    <property type="term" value="P:protein transport"/>
    <property type="evidence" value="ECO:0007669"/>
    <property type="project" value="UniProtKB-KW"/>
</dbReference>
<dbReference type="EMBL" id="CAEQ01001597">
    <property type="protein sequence ID" value="CCD14650.1"/>
    <property type="molecule type" value="Genomic_DNA"/>
</dbReference>
<comment type="caution">
    <text evidence="13">The sequence shown here is derived from an EMBL/GenBank/DDBJ whole genome shotgun (WGS) entry which is preliminary data.</text>
</comment>
<dbReference type="GO" id="GO:0005771">
    <property type="term" value="C:multivesicular body"/>
    <property type="evidence" value="ECO:0007669"/>
    <property type="project" value="TreeGrafter"/>
</dbReference>
<feature type="domain" description="Vta1/callose synthase N-terminal" evidence="11">
    <location>
        <begin position="15"/>
        <end position="157"/>
    </location>
</feature>
<feature type="region of interest" description="Disordered" evidence="10">
    <location>
        <begin position="159"/>
        <end position="214"/>
    </location>
</feature>
<feature type="coiled-coil region" evidence="9">
    <location>
        <begin position="55"/>
        <end position="82"/>
    </location>
</feature>
<evidence type="ECO:0000313" key="13">
    <source>
        <dbReference type="EMBL" id="CCD14650.1"/>
    </source>
</evidence>
<evidence type="ECO:0000256" key="9">
    <source>
        <dbReference type="SAM" id="Coils"/>
    </source>
</evidence>
<keyword evidence="4" id="KW-0813">Transport</keyword>
<keyword evidence="9" id="KW-0175">Coiled coil</keyword>
<feature type="compositionally biased region" description="Polar residues" evidence="10">
    <location>
        <begin position="193"/>
        <end position="213"/>
    </location>
</feature>
<dbReference type="Gene3D" id="1.25.40.270">
    <property type="entry name" value="Vacuolar protein sorting-associated protein vta1"/>
    <property type="match status" value="1"/>
</dbReference>
<dbReference type="InterPro" id="IPR041212">
    <property type="entry name" value="Vta1_C"/>
</dbReference>
<evidence type="ECO:0000256" key="3">
    <source>
        <dbReference type="ARBA" id="ARBA00007895"/>
    </source>
</evidence>
<reference evidence="14" key="1">
    <citation type="submission" date="2011-07" db="EMBL/GenBank/DDBJ databases">
        <title>Divergent evolution of antigenic variation in African trypanosomes.</title>
        <authorList>
            <person name="Jackson A.P."/>
            <person name="Berry A."/>
            <person name="Allison H.C."/>
            <person name="Burton P."/>
            <person name="Anderson J."/>
            <person name="Aslett M."/>
            <person name="Brown R."/>
            <person name="Corton N."/>
            <person name="Harris D."/>
            <person name="Hauser H."/>
            <person name="Gamble J."/>
            <person name="Gilderthorp R."/>
            <person name="McQuillan J."/>
            <person name="Quail M.A."/>
            <person name="Sanders M."/>
            <person name="Van Tonder A."/>
            <person name="Ginger M.L."/>
            <person name="Donelson J.E."/>
            <person name="Field M.C."/>
            <person name="Barry J.D."/>
            <person name="Berriman M."/>
            <person name="Hertz-Fowler C."/>
        </authorList>
    </citation>
    <scope>NUCLEOTIDE SEQUENCE [LARGE SCALE GENOMIC DNA]</scope>
    <source>
        <strain evidence="14">IL3000</strain>
    </source>
</reference>
<evidence type="ECO:0000256" key="2">
    <source>
        <dbReference type="ARBA" id="ARBA00004496"/>
    </source>
</evidence>
<evidence type="ECO:0000256" key="1">
    <source>
        <dbReference type="ARBA" id="ARBA00004481"/>
    </source>
</evidence>
<comment type="subcellular location">
    <subcellularLocation>
        <location evidence="2">Cytoplasm</location>
    </subcellularLocation>
    <subcellularLocation>
        <location evidence="1">Endosome membrane</location>
        <topology evidence="1">Peripheral membrane protein</topology>
    </subcellularLocation>
</comment>
<keyword evidence="6" id="KW-0967">Endosome</keyword>
<organism evidence="13 14">
    <name type="scientific">Trypanosoma congolense (strain IL3000)</name>
    <dbReference type="NCBI Taxonomy" id="1068625"/>
    <lineage>
        <taxon>Eukaryota</taxon>
        <taxon>Discoba</taxon>
        <taxon>Euglenozoa</taxon>
        <taxon>Kinetoplastea</taxon>
        <taxon>Metakinetoplastina</taxon>
        <taxon>Trypanosomatida</taxon>
        <taxon>Trypanosomatidae</taxon>
        <taxon>Trypanosoma</taxon>
        <taxon>Nannomonas</taxon>
    </lineage>
</organism>
<evidence type="ECO:0000313" key="14">
    <source>
        <dbReference type="Proteomes" id="UP000000702"/>
    </source>
</evidence>
<keyword evidence="7" id="KW-0653">Protein transport</keyword>
<dbReference type="Pfam" id="PF04652">
    <property type="entry name" value="Vta1"/>
    <property type="match status" value="1"/>
</dbReference>
<dbReference type="VEuPathDB" id="TriTrypDB:TcIL3000_0_52490"/>
<reference evidence="13 14" key="2">
    <citation type="journal article" date="2012" name="Proc. Natl. Acad. Sci. U.S.A.">
        <title>Antigenic diversity is generated by distinct evolutionary mechanisms in African trypanosome species.</title>
        <authorList>
            <person name="Jackson A.P."/>
            <person name="Berry A."/>
            <person name="Aslett M."/>
            <person name="Allison H.C."/>
            <person name="Burton P."/>
            <person name="Vavrova-Anderson J."/>
            <person name="Brown R."/>
            <person name="Browne H."/>
            <person name="Corton N."/>
            <person name="Hauser H."/>
            <person name="Gamble J."/>
            <person name="Gilderthorp R."/>
            <person name="Marcello L."/>
            <person name="McQuillan J."/>
            <person name="Otto T.D."/>
            <person name="Quail M.A."/>
            <person name="Sanders M.J."/>
            <person name="van Tonder A."/>
            <person name="Ginger M.L."/>
            <person name="Field M.C."/>
            <person name="Barry J.D."/>
            <person name="Hertz-Fowler C."/>
            <person name="Berriman M."/>
        </authorList>
    </citation>
    <scope>NUCLEOTIDE SEQUENCE [LARGE SCALE GENOMIC DNA]</scope>
    <source>
        <strain evidence="13 14">IL3000</strain>
    </source>
</reference>
<protein>
    <submittedName>
        <fullName evidence="13">WGS project CAEQ00000000 data, annotated contig 2120</fullName>
    </submittedName>
</protein>